<dbReference type="EMBL" id="BAABAQ010000007">
    <property type="protein sequence ID" value="GAA4195586.1"/>
    <property type="molecule type" value="Genomic_DNA"/>
</dbReference>
<evidence type="ECO:0000313" key="3">
    <source>
        <dbReference type="EMBL" id="GAA4195586.1"/>
    </source>
</evidence>
<keyword evidence="2" id="KW-0472">Membrane</keyword>
<keyword evidence="4" id="KW-1185">Reference proteome</keyword>
<evidence type="ECO:0000256" key="1">
    <source>
        <dbReference type="SAM" id="MobiDB-lite"/>
    </source>
</evidence>
<name>A0ABP8B195_9ACTN</name>
<reference evidence="4" key="1">
    <citation type="journal article" date="2019" name="Int. J. Syst. Evol. Microbiol.">
        <title>The Global Catalogue of Microorganisms (GCM) 10K type strain sequencing project: providing services to taxonomists for standard genome sequencing and annotation.</title>
        <authorList>
            <consortium name="The Broad Institute Genomics Platform"/>
            <consortium name="The Broad Institute Genome Sequencing Center for Infectious Disease"/>
            <person name="Wu L."/>
            <person name="Ma J."/>
        </authorList>
    </citation>
    <scope>NUCLEOTIDE SEQUENCE [LARGE SCALE GENOMIC DNA]</scope>
    <source>
        <strain evidence="4">JCM 17388</strain>
    </source>
</reference>
<feature type="region of interest" description="Disordered" evidence="1">
    <location>
        <begin position="160"/>
        <end position="179"/>
    </location>
</feature>
<proteinExistence type="predicted"/>
<sequence length="329" mass="34710">MKHTDEPVIPPARVRDDELAGQASAAGARALLASITSESGSEISAASPSSGSEVPAASPSRRRAWRARLVAGALTAGVLVAGVVAGPGLLRDGSATSYANSAVDIVLDGEQYVARIKDPFADHARYTEAFRAVGLNITLRPVPVSRGSVGEIMGMIITGDDEPDRGATPDPSGPRFGGVPLTMETAPKGCEPGKDAGCVMVMRIPSGFTGRVDVRLGRQARQGEEYANFDLAMAPGEMFAGVRLRNGRPLDEILTEARNRDLATVFSLVRIDAKTGGLSFEPLPADRVGRDWTVWNAWQVKAGTIRLLVTPERLPENPFYNGSAPPPAS</sequence>
<feature type="transmembrane region" description="Helical" evidence="2">
    <location>
        <begin position="69"/>
        <end position="90"/>
    </location>
</feature>
<comment type="caution">
    <text evidence="3">The sequence shown here is derived from an EMBL/GenBank/DDBJ whole genome shotgun (WGS) entry which is preliminary data.</text>
</comment>
<organism evidence="3 4">
    <name type="scientific">Streptosporangium oxazolinicum</name>
    <dbReference type="NCBI Taxonomy" id="909287"/>
    <lineage>
        <taxon>Bacteria</taxon>
        <taxon>Bacillati</taxon>
        <taxon>Actinomycetota</taxon>
        <taxon>Actinomycetes</taxon>
        <taxon>Streptosporangiales</taxon>
        <taxon>Streptosporangiaceae</taxon>
        <taxon>Streptosporangium</taxon>
    </lineage>
</organism>
<evidence type="ECO:0000313" key="4">
    <source>
        <dbReference type="Proteomes" id="UP001501251"/>
    </source>
</evidence>
<keyword evidence="2" id="KW-1133">Transmembrane helix</keyword>
<keyword evidence="2" id="KW-0812">Transmembrane</keyword>
<dbReference type="RefSeq" id="WP_344919629.1">
    <property type="nucleotide sequence ID" value="NZ_BAABAQ010000007.1"/>
</dbReference>
<evidence type="ECO:0000256" key="2">
    <source>
        <dbReference type="SAM" id="Phobius"/>
    </source>
</evidence>
<feature type="region of interest" description="Disordered" evidence="1">
    <location>
        <begin position="1"/>
        <end position="21"/>
    </location>
</feature>
<dbReference type="Proteomes" id="UP001501251">
    <property type="component" value="Unassembled WGS sequence"/>
</dbReference>
<protein>
    <submittedName>
        <fullName evidence="3">Uncharacterized protein</fullName>
    </submittedName>
</protein>
<accession>A0ABP8B195</accession>
<gene>
    <name evidence="3" type="ORF">GCM10022252_41670</name>
</gene>